<dbReference type="Gene3D" id="3.90.190.10">
    <property type="entry name" value="Protein tyrosine phosphatase superfamily"/>
    <property type="match status" value="1"/>
</dbReference>
<evidence type="ECO:0000313" key="6">
    <source>
        <dbReference type="Proteomes" id="UP000664203"/>
    </source>
</evidence>
<dbReference type="PANTHER" id="PTHR45848">
    <property type="entry name" value="DUAL SPECIFICITY PROTEIN PHOSPHATASE 12 FAMILY MEMBER"/>
    <property type="match status" value="1"/>
</dbReference>
<dbReference type="GO" id="GO:0008138">
    <property type="term" value="F:protein tyrosine/serine/threonine phosphatase activity"/>
    <property type="evidence" value="ECO:0007669"/>
    <property type="project" value="TreeGrafter"/>
</dbReference>
<dbReference type="Proteomes" id="UP000664203">
    <property type="component" value="Unassembled WGS sequence"/>
</dbReference>
<keyword evidence="3" id="KW-0378">Hydrolase</keyword>
<keyword evidence="6" id="KW-1185">Reference proteome</keyword>
<comment type="caution">
    <text evidence="5">The sequence shown here is derived from an EMBL/GenBank/DDBJ whole genome shotgun (WGS) entry which is preliminary data.</text>
</comment>
<keyword evidence="4" id="KW-0904">Protein phosphatase</keyword>
<dbReference type="SUPFAM" id="SSF52799">
    <property type="entry name" value="(Phosphotyrosine protein) phosphatases II"/>
    <property type="match status" value="1"/>
</dbReference>
<protein>
    <recommendedName>
        <fullName evidence="2">protein-tyrosine-phosphatase</fullName>
        <ecNumber evidence="2">3.1.3.48</ecNumber>
    </recommendedName>
</protein>
<name>A0A8H3IP76_9LECA</name>
<dbReference type="OrthoDB" id="2017893at2759"/>
<reference evidence="5" key="1">
    <citation type="submission" date="2021-03" db="EMBL/GenBank/DDBJ databases">
        <authorList>
            <person name="Tagirdzhanova G."/>
        </authorList>
    </citation>
    <scope>NUCLEOTIDE SEQUENCE</scope>
</reference>
<dbReference type="PANTHER" id="PTHR45848:SF4">
    <property type="entry name" value="DUAL SPECIFICITY PROTEIN PHOSPHATASE 12"/>
    <property type="match status" value="1"/>
</dbReference>
<dbReference type="GO" id="GO:0004725">
    <property type="term" value="F:protein tyrosine phosphatase activity"/>
    <property type="evidence" value="ECO:0007669"/>
    <property type="project" value="UniProtKB-EC"/>
</dbReference>
<dbReference type="GO" id="GO:0005634">
    <property type="term" value="C:nucleus"/>
    <property type="evidence" value="ECO:0007669"/>
    <property type="project" value="TreeGrafter"/>
</dbReference>
<evidence type="ECO:0000256" key="4">
    <source>
        <dbReference type="ARBA" id="ARBA00022912"/>
    </source>
</evidence>
<evidence type="ECO:0000256" key="1">
    <source>
        <dbReference type="ARBA" id="ARBA00008601"/>
    </source>
</evidence>
<organism evidence="5 6">
    <name type="scientific">Alectoria fallacina</name>
    <dbReference type="NCBI Taxonomy" id="1903189"/>
    <lineage>
        <taxon>Eukaryota</taxon>
        <taxon>Fungi</taxon>
        <taxon>Dikarya</taxon>
        <taxon>Ascomycota</taxon>
        <taxon>Pezizomycotina</taxon>
        <taxon>Lecanoromycetes</taxon>
        <taxon>OSLEUM clade</taxon>
        <taxon>Lecanoromycetidae</taxon>
        <taxon>Lecanorales</taxon>
        <taxon>Lecanorineae</taxon>
        <taxon>Parmeliaceae</taxon>
        <taxon>Alectoria</taxon>
    </lineage>
</organism>
<dbReference type="EC" id="3.1.3.48" evidence="2"/>
<comment type="similarity">
    <text evidence="1">Belongs to the protein-tyrosine phosphatase family. Non-receptor class dual specificity subfamily.</text>
</comment>
<accession>A0A8H3IP76</accession>
<dbReference type="AlphaFoldDB" id="A0A8H3IP76"/>
<dbReference type="EMBL" id="CAJPDR010000140">
    <property type="protein sequence ID" value="CAF9920889.1"/>
    <property type="molecule type" value="Genomic_DNA"/>
</dbReference>
<evidence type="ECO:0000256" key="2">
    <source>
        <dbReference type="ARBA" id="ARBA00013064"/>
    </source>
</evidence>
<dbReference type="InterPro" id="IPR029021">
    <property type="entry name" value="Prot-tyrosine_phosphatase-like"/>
</dbReference>
<proteinExistence type="inferred from homology"/>
<gene>
    <name evidence="5" type="primary">YVH1</name>
    <name evidence="5" type="ORF">ALECFALPRED_001656</name>
</gene>
<sequence>MGKSRSTTVLIAYLLSQNPQTNPQSALDLIRQSHPFVEPNSGFMEQLSLYHSMRCPSTQEALDNHPLYQRWLYRRTVEASVAAGVAPEVSELRFGDEGNASPMNLAAEERSTDLKSSEHPSEPKVLYRCRRCRTPLATSAYLVPHNTKRPVSSQPCAHLHLTPLSWMRPELEQGKLEGRLECPNEKCGQSVGRYAWQGMKCSCGEWVVPAMTLGKGRVDEIRERPRVGIRGGKI</sequence>
<evidence type="ECO:0000313" key="5">
    <source>
        <dbReference type="EMBL" id="CAF9920889.1"/>
    </source>
</evidence>
<evidence type="ECO:0000256" key="3">
    <source>
        <dbReference type="ARBA" id="ARBA00022801"/>
    </source>
</evidence>